<evidence type="ECO:0000313" key="3">
    <source>
        <dbReference type="Proteomes" id="UP000283817"/>
    </source>
</evidence>
<accession>A0A444IDY1</accession>
<sequence length="347" mass="38751">MVPVTKPLLPDLATFLNEINLLTEHHKAYCDLYGHYVHTMFGDRVATSLAETPYLPVRAFKNFDLKSVPDSEVVKIMTSSGTTGQVSRIHLDKETSQAQSRKLVEVFSIAFSKSRFPMLVIDAENTVADRRKFSARTAAINGFSMFSRGRDFALDDELSVDIDRVQAFAESNRDNSIFIFGFTSIVWLNFVQMLRRQNVRLNLSNSFLLHGGGWKKLADQNISDAMFKDEVREWTGCTDIRNYYGMVEQTGTIFMECEHGNMHAAPGSDALIRDTSSLDALPHGREGLIQVFSSIQKSYPGHSLLTEDVGFTLDGASCSCGNRNTIVKISGRLQKAEIRGCSDAYNS</sequence>
<dbReference type="GO" id="GO:0047474">
    <property type="term" value="F:long-chain fatty acid--protein ligase activity"/>
    <property type="evidence" value="ECO:0007669"/>
    <property type="project" value="InterPro"/>
</dbReference>
<dbReference type="Proteomes" id="UP000283817">
    <property type="component" value="Unassembled WGS sequence"/>
</dbReference>
<dbReference type="GO" id="GO:0008218">
    <property type="term" value="P:bioluminescence"/>
    <property type="evidence" value="ECO:0007669"/>
    <property type="project" value="InterPro"/>
</dbReference>
<reference evidence="2 3" key="1">
    <citation type="submission" date="2019-01" db="EMBL/GenBank/DDBJ databases">
        <title>RHIZO-ID as a novel technology for direct rhizobia identification.</title>
        <authorList>
            <person name="De Meyer S.E."/>
        </authorList>
    </citation>
    <scope>NUCLEOTIDE SEQUENCE [LARGE SCALE GENOMIC DNA]</scope>
    <source>
        <strain evidence="2 3">WSM448</strain>
    </source>
</reference>
<dbReference type="Gene3D" id="3.40.50.12780">
    <property type="entry name" value="N-terminal domain of ligase-like"/>
    <property type="match status" value="1"/>
</dbReference>
<evidence type="ECO:0000259" key="1">
    <source>
        <dbReference type="Pfam" id="PF04443"/>
    </source>
</evidence>
<dbReference type="SUPFAM" id="SSF56801">
    <property type="entry name" value="Acetyl-CoA synthetase-like"/>
    <property type="match status" value="1"/>
</dbReference>
<proteinExistence type="predicted"/>
<organism evidence="2 3">
    <name type="scientific">Rhizobium leguminosarum</name>
    <dbReference type="NCBI Taxonomy" id="384"/>
    <lineage>
        <taxon>Bacteria</taxon>
        <taxon>Pseudomonadati</taxon>
        <taxon>Pseudomonadota</taxon>
        <taxon>Alphaproteobacteria</taxon>
        <taxon>Hyphomicrobiales</taxon>
        <taxon>Rhizobiaceae</taxon>
        <taxon>Rhizobium/Agrobacterium group</taxon>
        <taxon>Rhizobium</taxon>
    </lineage>
</organism>
<dbReference type="InterPro" id="IPR042099">
    <property type="entry name" value="ANL_N_sf"/>
</dbReference>
<evidence type="ECO:0000313" key="2">
    <source>
        <dbReference type="EMBL" id="RWX37534.1"/>
    </source>
</evidence>
<name>A0A444IDY1_RHILE</name>
<gene>
    <name evidence="2" type="ORF">EHI47_00990</name>
</gene>
<protein>
    <submittedName>
        <fullName evidence="2">Long-chain fatty acid--CoA ligase</fullName>
    </submittedName>
</protein>
<dbReference type="EMBL" id="SBHX01000002">
    <property type="protein sequence ID" value="RWX37534.1"/>
    <property type="molecule type" value="Genomic_DNA"/>
</dbReference>
<dbReference type="AlphaFoldDB" id="A0A444IDY1"/>
<keyword evidence="2" id="KW-0436">Ligase</keyword>
<feature type="domain" description="Acyl-protein synthetase LuxE" evidence="1">
    <location>
        <begin position="23"/>
        <end position="346"/>
    </location>
</feature>
<dbReference type="Pfam" id="PF04443">
    <property type="entry name" value="LuxE"/>
    <property type="match status" value="1"/>
</dbReference>
<dbReference type="InterPro" id="IPR007534">
    <property type="entry name" value="LuxE"/>
</dbReference>
<comment type="caution">
    <text evidence="2">The sequence shown here is derived from an EMBL/GenBank/DDBJ whole genome shotgun (WGS) entry which is preliminary data.</text>
</comment>